<dbReference type="EMBL" id="JACHJR010000001">
    <property type="protein sequence ID" value="MBB4951307.1"/>
    <property type="molecule type" value="Genomic_DNA"/>
</dbReference>
<dbReference type="GO" id="GO:0006355">
    <property type="term" value="P:regulation of DNA-templated transcription"/>
    <property type="evidence" value="ECO:0007669"/>
    <property type="project" value="InterPro"/>
</dbReference>
<organism evidence="4 5">
    <name type="scientific">Kitasatospora gansuensis</name>
    <dbReference type="NCBI Taxonomy" id="258050"/>
    <lineage>
        <taxon>Bacteria</taxon>
        <taxon>Bacillati</taxon>
        <taxon>Actinomycetota</taxon>
        <taxon>Actinomycetes</taxon>
        <taxon>Kitasatosporales</taxon>
        <taxon>Streptomycetaceae</taxon>
        <taxon>Kitasatospora</taxon>
    </lineage>
</organism>
<dbReference type="PANTHER" id="PTHR16305:SF35">
    <property type="entry name" value="TRANSCRIPTIONAL ACTIVATOR DOMAIN"/>
    <property type="match status" value="1"/>
</dbReference>
<evidence type="ECO:0000313" key="4">
    <source>
        <dbReference type="EMBL" id="MBB4951307.1"/>
    </source>
</evidence>
<evidence type="ECO:0000256" key="1">
    <source>
        <dbReference type="ARBA" id="ARBA00022741"/>
    </source>
</evidence>
<name>A0A7W7SJJ5_9ACTN</name>
<dbReference type="SMART" id="SM00421">
    <property type="entry name" value="HTH_LUXR"/>
    <property type="match status" value="1"/>
</dbReference>
<dbReference type="InterPro" id="IPR000792">
    <property type="entry name" value="Tscrpt_reg_LuxR_C"/>
</dbReference>
<sequence>MARPSSQDPVPAGGRFTFVGRRRELGLLLAAVRHPPAVVLIEGEAGIGKSRLVREATATLAPERHCVLTGYCQPLREPFPYGPVFDALAKAGPWLPGTGVPPTAGALAPLLPDLADRLPSPPMPPPDGPQAERHQLVRAVRSLLGVLGPAVLVVEDMHWVDDATRELLLLIARDLPDQLSLVLTYRAEDLPPRTPVLGSAYRHPPGTSGTTITLAPLTEADVAELATGALGSRATPVLARALYGRSEGLPLVAEEDLISLDDQGRRGGTADAVAVLERAQVPRGLREAVTERLAGLSPPGAAVVDAAAVLAVPADEPLLTAVAGLDPEQGALGLTEALRLSVLREDEDGRYGFRHVLAQQVAYRNVPGPQRTRLHQRAVEELERHSPQPLVQIAHHTLALGDREAWFRRAEAAADQAVALGDTGTAAALLRRILEQPHLGDDLRSRAALALARIAVDGIDHVATIALLRRLIADPQQSESTRGDIRLALGLLMVNHGGNRAGFREVRRSVEELATRPDRAARAMIAMAMYERDGASDQARDWMDRAEQTVRGSADDAIQAAVHATRLTLLARQGDPAVWPQLDRLPRAAAGPEVLRQTARALYNVGDIAIELGHDRRARTLLTESRDLARRSGTSHLECYSRIALLRLNGLAGHWDGLEEDFAALDTAHPDIAMTGTEQALILGQLATAKGQRSRAIEQFTLAADYGKHESQVTAALRAASGLAAVRLAQGAPEDARAVTDPAAAMLRRAAAWARATGVVPVAIEAALACGDHRFAEQLADDAEQGLRDADAPAADAELRFARGLLHSAAEPAAAAEHFLQAEHLWQEIGRPYEAARAAECSGRALAASRPDASTAHLTEALDTFTRLGATADAARCRHTLDRLGLVRPPTRGRRGYGDRLSPREHQVAELLAQGATNQDIAEALFLSPRTVERHVAHVLKKLDATRKTVSEALPGHPTD</sequence>
<gene>
    <name evidence="4" type="ORF">F4556_006842</name>
</gene>
<keyword evidence="2" id="KW-0067">ATP-binding</keyword>
<dbReference type="InterPro" id="IPR036388">
    <property type="entry name" value="WH-like_DNA-bd_sf"/>
</dbReference>
<dbReference type="Pfam" id="PF00196">
    <property type="entry name" value="GerE"/>
    <property type="match status" value="1"/>
</dbReference>
<protein>
    <submittedName>
        <fullName evidence="4">ATP/maltotriose-dependent transcriptional regulator MalT</fullName>
    </submittedName>
</protein>
<dbReference type="GO" id="GO:0005737">
    <property type="term" value="C:cytoplasm"/>
    <property type="evidence" value="ECO:0007669"/>
    <property type="project" value="TreeGrafter"/>
</dbReference>
<dbReference type="InterPro" id="IPR027417">
    <property type="entry name" value="P-loop_NTPase"/>
</dbReference>
<dbReference type="Gene3D" id="1.10.10.10">
    <property type="entry name" value="Winged helix-like DNA-binding domain superfamily/Winged helix DNA-binding domain"/>
    <property type="match status" value="1"/>
</dbReference>
<dbReference type="PROSITE" id="PS00622">
    <property type="entry name" value="HTH_LUXR_1"/>
    <property type="match status" value="1"/>
</dbReference>
<keyword evidence="5" id="KW-1185">Reference proteome</keyword>
<dbReference type="Pfam" id="PF13191">
    <property type="entry name" value="AAA_16"/>
    <property type="match status" value="1"/>
</dbReference>
<evidence type="ECO:0000313" key="5">
    <source>
        <dbReference type="Proteomes" id="UP000573327"/>
    </source>
</evidence>
<dbReference type="Proteomes" id="UP000573327">
    <property type="component" value="Unassembled WGS sequence"/>
</dbReference>
<dbReference type="GO" id="GO:0004016">
    <property type="term" value="F:adenylate cyclase activity"/>
    <property type="evidence" value="ECO:0007669"/>
    <property type="project" value="TreeGrafter"/>
</dbReference>
<dbReference type="GO" id="GO:0005524">
    <property type="term" value="F:ATP binding"/>
    <property type="evidence" value="ECO:0007669"/>
    <property type="project" value="UniProtKB-KW"/>
</dbReference>
<evidence type="ECO:0000259" key="3">
    <source>
        <dbReference type="PROSITE" id="PS50043"/>
    </source>
</evidence>
<evidence type="ECO:0000256" key="2">
    <source>
        <dbReference type="ARBA" id="ARBA00022840"/>
    </source>
</evidence>
<dbReference type="RefSeq" id="WP_184923168.1">
    <property type="nucleotide sequence ID" value="NZ_JACHJR010000001.1"/>
</dbReference>
<proteinExistence type="predicted"/>
<comment type="caution">
    <text evidence="4">The sequence shown here is derived from an EMBL/GenBank/DDBJ whole genome shotgun (WGS) entry which is preliminary data.</text>
</comment>
<dbReference type="GO" id="GO:0003677">
    <property type="term" value="F:DNA binding"/>
    <property type="evidence" value="ECO:0007669"/>
    <property type="project" value="InterPro"/>
</dbReference>
<dbReference type="CDD" id="cd06170">
    <property type="entry name" value="LuxR_C_like"/>
    <property type="match status" value="1"/>
</dbReference>
<dbReference type="PRINTS" id="PR00038">
    <property type="entry name" value="HTHLUXR"/>
</dbReference>
<dbReference type="SUPFAM" id="SSF52540">
    <property type="entry name" value="P-loop containing nucleoside triphosphate hydrolases"/>
    <property type="match status" value="1"/>
</dbReference>
<dbReference type="InterPro" id="IPR041664">
    <property type="entry name" value="AAA_16"/>
</dbReference>
<reference evidence="4 5" key="1">
    <citation type="submission" date="2020-08" db="EMBL/GenBank/DDBJ databases">
        <title>Sequencing the genomes of 1000 actinobacteria strains.</title>
        <authorList>
            <person name="Klenk H.-P."/>
        </authorList>
    </citation>
    <scope>NUCLEOTIDE SEQUENCE [LARGE SCALE GENOMIC DNA]</scope>
    <source>
        <strain evidence="4 5">DSM 44786</strain>
    </source>
</reference>
<dbReference type="PROSITE" id="PS50043">
    <property type="entry name" value="HTH_LUXR_2"/>
    <property type="match status" value="1"/>
</dbReference>
<dbReference type="AlphaFoldDB" id="A0A7W7SJJ5"/>
<dbReference type="SUPFAM" id="SSF46894">
    <property type="entry name" value="C-terminal effector domain of the bipartite response regulators"/>
    <property type="match status" value="1"/>
</dbReference>
<keyword evidence="1" id="KW-0547">Nucleotide-binding</keyword>
<accession>A0A7W7SJJ5</accession>
<dbReference type="PANTHER" id="PTHR16305">
    <property type="entry name" value="TESTICULAR SOLUBLE ADENYLYL CYCLASE"/>
    <property type="match status" value="1"/>
</dbReference>
<feature type="domain" description="HTH luxR-type" evidence="3">
    <location>
        <begin position="894"/>
        <end position="959"/>
    </location>
</feature>
<dbReference type="InterPro" id="IPR016032">
    <property type="entry name" value="Sig_transdc_resp-reg_C-effctor"/>
</dbReference>